<evidence type="ECO:0000313" key="1">
    <source>
        <dbReference type="EMBL" id="TBT83737.1"/>
    </source>
</evidence>
<keyword evidence="2" id="KW-1185">Reference proteome</keyword>
<protein>
    <submittedName>
        <fullName evidence="1">Uncharacterized protein</fullName>
    </submittedName>
</protein>
<dbReference type="RefSeq" id="WP_131168688.1">
    <property type="nucleotide sequence ID" value="NZ_SDMQ01000010.1"/>
</dbReference>
<dbReference type="OrthoDB" id="3734293at2"/>
<name>A0A4Q9KCA0_9ACTN</name>
<proteinExistence type="predicted"/>
<evidence type="ECO:0000313" key="2">
    <source>
        <dbReference type="Proteomes" id="UP000292373"/>
    </source>
</evidence>
<sequence length="155" mass="16648">MDDLATPLSGTCAFRLMPSDTLADAPSTAAVAPLGGGASLAYTWTHPLDGEQRGGLVVGAPDEQGRVEAAWFDTWHQQPGLMILLGREEEDRVELAATYAEEWGWTIALDLTDDHAAMTMCNVVPASALEQLPPDAPPVEAGLYDVMVARWERKA</sequence>
<organism evidence="1 2">
    <name type="scientific">Propioniciclava sinopodophylli</name>
    <dbReference type="NCBI Taxonomy" id="1837344"/>
    <lineage>
        <taxon>Bacteria</taxon>
        <taxon>Bacillati</taxon>
        <taxon>Actinomycetota</taxon>
        <taxon>Actinomycetes</taxon>
        <taxon>Propionibacteriales</taxon>
        <taxon>Propionibacteriaceae</taxon>
        <taxon>Propioniciclava</taxon>
    </lineage>
</organism>
<comment type="caution">
    <text evidence="1">The sequence shown here is derived from an EMBL/GenBank/DDBJ whole genome shotgun (WGS) entry which is preliminary data.</text>
</comment>
<dbReference type="Proteomes" id="UP000292373">
    <property type="component" value="Unassembled WGS sequence"/>
</dbReference>
<gene>
    <name evidence="1" type="ORF">ET989_10470</name>
</gene>
<reference evidence="1 2" key="1">
    <citation type="submission" date="2019-01" db="EMBL/GenBank/DDBJ databases">
        <title>Lactibacter flavus gen. nov., sp. nov., a novel bacterium of the family Propionibacteriaceae isolated from raw milk and dairy products.</title>
        <authorList>
            <person name="Huptas C."/>
            <person name="Wenning M."/>
            <person name="Breitenwieser F."/>
            <person name="Doll E."/>
            <person name="Von Neubeck M."/>
            <person name="Busse H.-J."/>
            <person name="Scherer S."/>
        </authorList>
    </citation>
    <scope>NUCLEOTIDE SEQUENCE [LARGE SCALE GENOMIC DNA]</scope>
    <source>
        <strain evidence="1 2">KCTC 33808</strain>
    </source>
</reference>
<dbReference type="EMBL" id="SDMQ01000010">
    <property type="protein sequence ID" value="TBT83737.1"/>
    <property type="molecule type" value="Genomic_DNA"/>
</dbReference>
<dbReference type="AlphaFoldDB" id="A0A4Q9KCA0"/>
<accession>A0A4Q9KCA0</accession>